<dbReference type="InterPro" id="IPR003660">
    <property type="entry name" value="HAMP_dom"/>
</dbReference>
<evidence type="ECO:0000259" key="2">
    <source>
        <dbReference type="PROSITE" id="PS50885"/>
    </source>
</evidence>
<dbReference type="Gene3D" id="6.10.340.10">
    <property type="match status" value="1"/>
</dbReference>
<protein>
    <submittedName>
        <fullName evidence="3">HAMP domain-containing protein</fullName>
    </submittedName>
</protein>
<proteinExistence type="predicted"/>
<keyword evidence="1" id="KW-1133">Transmembrane helix</keyword>
<name>A0ABT5HN00_9CAUL</name>
<keyword evidence="4" id="KW-1185">Reference proteome</keyword>
<dbReference type="Proteomes" id="UP001218579">
    <property type="component" value="Unassembled WGS sequence"/>
</dbReference>
<accession>A0ABT5HN00</accession>
<sequence length="276" mass="30186">MSIRFRFLALVAGFALMALAIAGLGVASIMDYRRILSDYTTAHEIVHKGERLNGLVSSAVSESRGIYNAANPQAAQVFAGRLEGNLTEIEAVLREPATLSPDLVTQAQAFVAFRRELIRLGTQVSPAAADQHGNNEANRQTRMAFQADLEHWVQGARLQLDRHRQIAQTYGDGRVSHFIVVAVIGLIIMIALSLWWAIAYISRPLQGLASQIVRVSEGNYDTVNAPSDARAGDEISAVQRALALLAERAQFAEAAAKAEREAEQKKALEMRQILLD</sequence>
<evidence type="ECO:0000313" key="4">
    <source>
        <dbReference type="Proteomes" id="UP001218579"/>
    </source>
</evidence>
<evidence type="ECO:0000256" key="1">
    <source>
        <dbReference type="SAM" id="Phobius"/>
    </source>
</evidence>
<reference evidence="3 4" key="1">
    <citation type="submission" date="2023-01" db="EMBL/GenBank/DDBJ databases">
        <title>Novel species of the genus Asticcacaulis isolated from rivers.</title>
        <authorList>
            <person name="Lu H."/>
        </authorList>
    </citation>
    <scope>NUCLEOTIDE SEQUENCE [LARGE SCALE GENOMIC DNA]</scope>
    <source>
        <strain evidence="3 4">LKC15W</strain>
    </source>
</reference>
<organism evidence="3 4">
    <name type="scientific">Asticcacaulis machinosus</name>
    <dbReference type="NCBI Taxonomy" id="2984211"/>
    <lineage>
        <taxon>Bacteria</taxon>
        <taxon>Pseudomonadati</taxon>
        <taxon>Pseudomonadota</taxon>
        <taxon>Alphaproteobacteria</taxon>
        <taxon>Caulobacterales</taxon>
        <taxon>Caulobacteraceae</taxon>
        <taxon>Asticcacaulis</taxon>
    </lineage>
</organism>
<keyword evidence="1" id="KW-0812">Transmembrane</keyword>
<feature type="transmembrane region" description="Helical" evidence="1">
    <location>
        <begin position="178"/>
        <end position="201"/>
    </location>
</feature>
<keyword evidence="1" id="KW-0472">Membrane</keyword>
<feature type="domain" description="HAMP" evidence="2">
    <location>
        <begin position="199"/>
        <end position="254"/>
    </location>
</feature>
<dbReference type="EMBL" id="JAQQKV010000004">
    <property type="protein sequence ID" value="MDC7677630.1"/>
    <property type="molecule type" value="Genomic_DNA"/>
</dbReference>
<dbReference type="RefSeq" id="WP_272745952.1">
    <property type="nucleotide sequence ID" value="NZ_JAQQKV010000004.1"/>
</dbReference>
<dbReference type="PROSITE" id="PS50885">
    <property type="entry name" value="HAMP"/>
    <property type="match status" value="1"/>
</dbReference>
<comment type="caution">
    <text evidence="3">The sequence shown here is derived from an EMBL/GenBank/DDBJ whole genome shotgun (WGS) entry which is preliminary data.</text>
</comment>
<evidence type="ECO:0000313" key="3">
    <source>
        <dbReference type="EMBL" id="MDC7677630.1"/>
    </source>
</evidence>
<gene>
    <name evidence="3" type="ORF">PQU98_15915</name>
</gene>